<evidence type="ECO:0000256" key="3">
    <source>
        <dbReference type="ARBA" id="ARBA00022801"/>
    </source>
</evidence>
<dbReference type="GO" id="GO:0005975">
    <property type="term" value="P:carbohydrate metabolic process"/>
    <property type="evidence" value="ECO:0007669"/>
    <property type="project" value="InterPro"/>
</dbReference>
<sequence length="481" mass="53892">METITETNVPQPAAADPHRPRYHFLPPANWLNDPNGLIQWNGEYHMFYQYNPNGPFHSTIHWGHAVSTDLVHWRHLSIALTPEAGTADEDGCWSGVAVDDNGIPTLIYSGNRDGEQRACLATSTDGLVTWQKYGDNPIIPVPPPDLDLVQYRDHTVWREDDAWYQLMGAGLEGQGGTVLLYRSTDLRHWEYLHPLLVGDAHRYTPIWLGPMWECPDFYSLGGRQILTIAVWDHQPQYSAAMVGDYRDHRFIPEIEHKLDYGDRHFYAPQSFTDAQCRRIIFGWIHEGRGAEAQLAAGWSGVMSLPRVLSVGSNGPVCMQPVPELAALRAEHTHTAAIDMPSGQVVVLPDVSGDTLELIVELVPAREGLCGIMVRRSPDGSEHTQITYDAALRQLVVDRSHASLDSTTDHTMHVAPLILEPDEPLRLHIFLDRSVLEVFANDRISITSRIYPTRADSTCVALLAERGEAQLVGLDTWQLQMS</sequence>
<evidence type="ECO:0000256" key="1">
    <source>
        <dbReference type="ARBA" id="ARBA00009902"/>
    </source>
</evidence>
<dbReference type="SMART" id="SM00640">
    <property type="entry name" value="Glyco_32"/>
    <property type="match status" value="1"/>
</dbReference>
<dbReference type="InterPro" id="IPR013189">
    <property type="entry name" value="Glyco_hydro_32_C"/>
</dbReference>
<proteinExistence type="inferred from homology"/>
<dbReference type="InterPro" id="IPR018053">
    <property type="entry name" value="Glyco_hydro_32_AS"/>
</dbReference>
<reference evidence="8 9" key="1">
    <citation type="submission" date="2015-09" db="EMBL/GenBank/DDBJ databases">
        <title>Draft genome sequence of Kouleothrix aurantiaca JCM 19913.</title>
        <authorList>
            <person name="Hemp J."/>
        </authorList>
    </citation>
    <scope>NUCLEOTIDE SEQUENCE [LARGE SCALE GENOMIC DNA]</scope>
    <source>
        <strain evidence="8 9">COM-B</strain>
    </source>
</reference>
<accession>A0A0P9DB23</accession>
<dbReference type="SUPFAM" id="SSF49899">
    <property type="entry name" value="Concanavalin A-like lectins/glucanases"/>
    <property type="match status" value="1"/>
</dbReference>
<dbReference type="InterPro" id="IPR013148">
    <property type="entry name" value="Glyco_hydro_32_N"/>
</dbReference>
<evidence type="ECO:0000256" key="5">
    <source>
        <dbReference type="RuleBase" id="RU362110"/>
    </source>
</evidence>
<evidence type="ECO:0000259" key="6">
    <source>
        <dbReference type="Pfam" id="PF00251"/>
    </source>
</evidence>
<organism evidence="8 9">
    <name type="scientific">Kouleothrix aurantiaca</name>
    <dbReference type="NCBI Taxonomy" id="186479"/>
    <lineage>
        <taxon>Bacteria</taxon>
        <taxon>Bacillati</taxon>
        <taxon>Chloroflexota</taxon>
        <taxon>Chloroflexia</taxon>
        <taxon>Chloroflexales</taxon>
        <taxon>Roseiflexineae</taxon>
        <taxon>Roseiflexaceae</taxon>
        <taxon>Kouleothrix</taxon>
    </lineage>
</organism>
<dbReference type="PATRIC" id="fig|186479.3.peg.10236"/>
<dbReference type="PROSITE" id="PS00609">
    <property type="entry name" value="GLYCOSYL_HYDROL_F32"/>
    <property type="match status" value="1"/>
</dbReference>
<evidence type="ECO:0000256" key="4">
    <source>
        <dbReference type="ARBA" id="ARBA00023295"/>
    </source>
</evidence>
<dbReference type="InterPro" id="IPR013320">
    <property type="entry name" value="ConA-like_dom_sf"/>
</dbReference>
<gene>
    <name evidence="8" type="ORF">SE17_00875</name>
</gene>
<dbReference type="Proteomes" id="UP000050509">
    <property type="component" value="Unassembled WGS sequence"/>
</dbReference>
<keyword evidence="4 5" id="KW-0326">Glycosidase</keyword>
<dbReference type="SUPFAM" id="SSF75005">
    <property type="entry name" value="Arabinanase/levansucrase/invertase"/>
    <property type="match status" value="1"/>
</dbReference>
<dbReference type="PANTHER" id="PTHR43101:SF1">
    <property type="entry name" value="BETA-FRUCTOSIDASE"/>
    <property type="match status" value="1"/>
</dbReference>
<evidence type="ECO:0000313" key="8">
    <source>
        <dbReference type="EMBL" id="KPV54891.1"/>
    </source>
</evidence>
<dbReference type="EC" id="3.2.1.26" evidence="2"/>
<protein>
    <recommendedName>
        <fullName evidence="2">beta-fructofuranosidase</fullName>
        <ecNumber evidence="2">3.2.1.26</ecNumber>
    </recommendedName>
</protein>
<feature type="domain" description="Glycosyl hydrolase family 32 N-terminal" evidence="6">
    <location>
        <begin position="23"/>
        <end position="315"/>
    </location>
</feature>
<dbReference type="InterPro" id="IPR023296">
    <property type="entry name" value="Glyco_hydro_beta-prop_sf"/>
</dbReference>
<dbReference type="GO" id="GO:0004564">
    <property type="term" value="F:beta-fructofuranosidase activity"/>
    <property type="evidence" value="ECO:0007669"/>
    <property type="project" value="UniProtKB-EC"/>
</dbReference>
<dbReference type="Pfam" id="PF08244">
    <property type="entry name" value="Glyco_hydro_32C"/>
    <property type="match status" value="1"/>
</dbReference>
<comment type="caution">
    <text evidence="8">The sequence shown here is derived from an EMBL/GenBank/DDBJ whole genome shotgun (WGS) entry which is preliminary data.</text>
</comment>
<dbReference type="Gene3D" id="2.115.10.20">
    <property type="entry name" value="Glycosyl hydrolase domain, family 43"/>
    <property type="match status" value="1"/>
</dbReference>
<dbReference type="AlphaFoldDB" id="A0A0P9DB23"/>
<dbReference type="PANTHER" id="PTHR43101">
    <property type="entry name" value="BETA-FRUCTOSIDASE"/>
    <property type="match status" value="1"/>
</dbReference>
<evidence type="ECO:0000256" key="2">
    <source>
        <dbReference type="ARBA" id="ARBA00012758"/>
    </source>
</evidence>
<keyword evidence="9" id="KW-1185">Reference proteome</keyword>
<feature type="domain" description="Glycosyl hydrolase family 32 C-terminal" evidence="7">
    <location>
        <begin position="324"/>
        <end position="477"/>
    </location>
</feature>
<dbReference type="EMBL" id="LJCR01000008">
    <property type="protein sequence ID" value="KPV54891.1"/>
    <property type="molecule type" value="Genomic_DNA"/>
</dbReference>
<comment type="similarity">
    <text evidence="1 5">Belongs to the glycosyl hydrolase 32 family.</text>
</comment>
<evidence type="ECO:0000259" key="7">
    <source>
        <dbReference type="Pfam" id="PF08244"/>
    </source>
</evidence>
<dbReference type="Pfam" id="PF00251">
    <property type="entry name" value="Glyco_hydro_32N"/>
    <property type="match status" value="1"/>
</dbReference>
<dbReference type="CDD" id="cd08996">
    <property type="entry name" value="GH32_FFase"/>
    <property type="match status" value="1"/>
</dbReference>
<evidence type="ECO:0000313" key="9">
    <source>
        <dbReference type="Proteomes" id="UP000050509"/>
    </source>
</evidence>
<keyword evidence="3 5" id="KW-0378">Hydrolase</keyword>
<dbReference type="InterPro" id="IPR051214">
    <property type="entry name" value="GH32_Enzymes"/>
</dbReference>
<dbReference type="InterPro" id="IPR001362">
    <property type="entry name" value="Glyco_hydro_32"/>
</dbReference>
<name>A0A0P9DB23_9CHLR</name>
<dbReference type="Gene3D" id="2.60.120.560">
    <property type="entry name" value="Exo-inulinase, domain 1"/>
    <property type="match status" value="1"/>
</dbReference>